<dbReference type="KEGG" id="abq:ABAZ39_14695"/>
<reference evidence="2 3" key="1">
    <citation type="journal article" date="2014" name="Genome Announc.">
        <title>Complete Genome Sequence of the Model Rhizosphere Strain Azospirillum brasilense Az39, Successfully Applied in Agriculture.</title>
        <authorList>
            <person name="Rivera D."/>
            <person name="Revale S."/>
            <person name="Molina R."/>
            <person name="Gualpa J."/>
            <person name="Puente M."/>
            <person name="Maroniche G."/>
            <person name="Paris G."/>
            <person name="Baker D."/>
            <person name="Clavijo B."/>
            <person name="McLay K."/>
            <person name="Spaepen S."/>
            <person name="Perticari A."/>
            <person name="Vazquez M."/>
            <person name="Wisniewski-Dye F."/>
            <person name="Watkins C."/>
            <person name="Martinez-Abarca F."/>
            <person name="Vanderleyden J."/>
            <person name="Cassan F."/>
        </authorList>
    </citation>
    <scope>NUCLEOTIDE SEQUENCE [LARGE SCALE GENOMIC DNA]</scope>
    <source>
        <strain evidence="2 3">Az39</strain>
        <plasmid evidence="2">AbAZ39_p1</plasmid>
    </source>
</reference>
<protein>
    <recommendedName>
        <fullName evidence="1">VapC45 PIN like domain-containing protein</fullName>
    </recommendedName>
</protein>
<geneLocation type="plasmid" evidence="2 3">
    <name>AbAZ39_p1</name>
</geneLocation>
<feature type="domain" description="VapC45 PIN like" evidence="1">
    <location>
        <begin position="1"/>
        <end position="83"/>
    </location>
</feature>
<evidence type="ECO:0000313" key="3">
    <source>
        <dbReference type="Proteomes" id="UP000027186"/>
    </source>
</evidence>
<name>A0A060DQG1_9PROT</name>
<dbReference type="EMBL" id="CP007794">
    <property type="protein sequence ID" value="AIB13209.1"/>
    <property type="molecule type" value="Genomic_DNA"/>
</dbReference>
<evidence type="ECO:0000259" key="1">
    <source>
        <dbReference type="Pfam" id="PF18478"/>
    </source>
</evidence>
<evidence type="ECO:0000313" key="2">
    <source>
        <dbReference type="EMBL" id="AIB13209.1"/>
    </source>
</evidence>
<gene>
    <name evidence="2" type="ORF">ABAZ39_14695</name>
</gene>
<dbReference type="Proteomes" id="UP000027186">
    <property type="component" value="Plasmid AbAZ39_p1"/>
</dbReference>
<organism evidence="2 3">
    <name type="scientific">Azospirillum argentinense</name>
    <dbReference type="NCBI Taxonomy" id="2970906"/>
    <lineage>
        <taxon>Bacteria</taxon>
        <taxon>Pseudomonadati</taxon>
        <taxon>Pseudomonadota</taxon>
        <taxon>Alphaproteobacteria</taxon>
        <taxon>Rhodospirillales</taxon>
        <taxon>Azospirillaceae</taxon>
        <taxon>Azospirillum</taxon>
    </lineage>
</organism>
<sequence length="146" mass="15792">MKLLLDNDLSVPLAEGLAPILMASHAVEVAHVRDAYPGMRWDAVWQRLSVDGWTLLKGDGESRHQSHRLDVIRRSNASIVFLAPRIWRTPVHQQAGTVLLKWEVITAALEICPLCLFDGRAATPLAVGGHSATAAGAPGFRRASGA</sequence>
<dbReference type="Pfam" id="PF18478">
    <property type="entry name" value="PIN_10"/>
    <property type="match status" value="1"/>
</dbReference>
<dbReference type="RefSeq" id="WP_040133767.1">
    <property type="nucleotide sequence ID" value="NZ_CP007794.1"/>
</dbReference>
<accession>A0A060DQG1</accession>
<keyword evidence="2" id="KW-0614">Plasmid</keyword>
<dbReference type="AlphaFoldDB" id="A0A060DQG1"/>
<proteinExistence type="predicted"/>
<dbReference type="InterPro" id="IPR041375">
    <property type="entry name" value="VapC45_PIN-like"/>
</dbReference>